<accession>A0A1L8RGC7</accession>
<dbReference type="InterPro" id="IPR023378">
    <property type="entry name" value="YheA/YmcA-like_dom_sf"/>
</dbReference>
<dbReference type="Pfam" id="PF06133">
    <property type="entry name" value="Com_YlbF"/>
    <property type="match status" value="1"/>
</dbReference>
<keyword evidence="2" id="KW-1185">Reference proteome</keyword>
<dbReference type="AlphaFoldDB" id="A0A1L8RGC7"/>
<sequence>MDEMIQKALQELEGQLAEHEVIRAYQEIAAKVQEHEGLQALIEEIKTAQKEAVNFAHYGKPELESFALQRADELTARFDQHPLVIRYRERLLEANDLLQHITRLIEAEVNKGLEGE</sequence>
<dbReference type="RefSeq" id="WP_067394101.1">
    <property type="nucleotide sequence ID" value="NZ_JXKH01000003.1"/>
</dbReference>
<comment type="caution">
    <text evidence="1">The sequence shown here is derived from an EMBL/GenBank/DDBJ whole genome shotgun (WGS) entry which is preliminary data.</text>
</comment>
<reference evidence="1 2" key="1">
    <citation type="submission" date="2014-12" db="EMBL/GenBank/DDBJ databases">
        <title>Draft genome sequences of 29 type strains of Enterococci.</title>
        <authorList>
            <person name="Zhong Z."/>
            <person name="Sun Z."/>
            <person name="Liu W."/>
            <person name="Zhang W."/>
            <person name="Zhang H."/>
        </authorList>
    </citation>
    <scope>NUCLEOTIDE SEQUENCE [LARGE SCALE GENOMIC DNA]</scope>
    <source>
        <strain evidence="1 2">DSM 17029</strain>
    </source>
</reference>
<proteinExistence type="predicted"/>
<organism evidence="1 2">
    <name type="scientific">Enterococcus canis</name>
    <dbReference type="NCBI Taxonomy" id="214095"/>
    <lineage>
        <taxon>Bacteria</taxon>
        <taxon>Bacillati</taxon>
        <taxon>Bacillota</taxon>
        <taxon>Bacilli</taxon>
        <taxon>Lactobacillales</taxon>
        <taxon>Enterococcaceae</taxon>
        <taxon>Enterococcus</taxon>
    </lineage>
</organism>
<dbReference type="Proteomes" id="UP000181884">
    <property type="component" value="Unassembled WGS sequence"/>
</dbReference>
<dbReference type="PANTHER" id="PTHR38448">
    <property type="entry name" value="REGULATORY PROTEIN YLBF-RELATED"/>
    <property type="match status" value="1"/>
</dbReference>
<evidence type="ECO:0008006" key="3">
    <source>
        <dbReference type="Google" id="ProtNLM"/>
    </source>
</evidence>
<dbReference type="PANTHER" id="PTHR38448:SF1">
    <property type="entry name" value="YLBF FAMILY REGULATOR"/>
    <property type="match status" value="1"/>
</dbReference>
<dbReference type="Gene3D" id="1.20.1500.10">
    <property type="entry name" value="YheA/YmcA-like"/>
    <property type="match status" value="1"/>
</dbReference>
<dbReference type="STRING" id="214095.RU97_GL001426"/>
<evidence type="ECO:0000313" key="1">
    <source>
        <dbReference type="EMBL" id="OJG18808.1"/>
    </source>
</evidence>
<dbReference type="SUPFAM" id="SSF158622">
    <property type="entry name" value="YheA/YmcA-like"/>
    <property type="match status" value="1"/>
</dbReference>
<dbReference type="EMBL" id="JXKH01000003">
    <property type="protein sequence ID" value="OJG18808.1"/>
    <property type="molecule type" value="Genomic_DNA"/>
</dbReference>
<name>A0A1L8RGC7_9ENTE</name>
<evidence type="ECO:0000313" key="2">
    <source>
        <dbReference type="Proteomes" id="UP000181884"/>
    </source>
</evidence>
<gene>
    <name evidence="1" type="ORF">RU97_GL001426</name>
</gene>
<dbReference type="PIRSF" id="PIRSF021287">
    <property type="entry name" value="Biofilm_formation_YmcA"/>
    <property type="match status" value="1"/>
</dbReference>
<dbReference type="InterPro" id="IPR016783">
    <property type="entry name" value="Biofilm_formation_YmcA"/>
</dbReference>
<dbReference type="InterPro" id="IPR052767">
    <property type="entry name" value="Bact_com_dev_regulator"/>
</dbReference>
<protein>
    <recommendedName>
        <fullName evidence="3">Cell fate regulator YmcA, YheA/YmcA/DUF963 family (Controls sporulation, competence, biofilm development)</fullName>
    </recommendedName>
</protein>
<dbReference type="InterPro" id="IPR010368">
    <property type="entry name" value="Com_YlbF"/>
</dbReference>